<dbReference type="EMBL" id="CAJVQA010006254">
    <property type="protein sequence ID" value="CAG8637192.1"/>
    <property type="molecule type" value="Genomic_DNA"/>
</dbReference>
<keyword evidence="2" id="KW-1185">Reference proteome</keyword>
<protein>
    <submittedName>
        <fullName evidence="1">22166_t:CDS:1</fullName>
    </submittedName>
</protein>
<proteinExistence type="predicted"/>
<gene>
    <name evidence="1" type="ORF">CPELLU_LOCUS8678</name>
</gene>
<comment type="caution">
    <text evidence="1">The sequence shown here is derived from an EMBL/GenBank/DDBJ whole genome shotgun (WGS) entry which is preliminary data.</text>
</comment>
<feature type="non-terminal residue" evidence="1">
    <location>
        <position position="146"/>
    </location>
</feature>
<name>A0A9N9DJD5_9GLOM</name>
<evidence type="ECO:0000313" key="2">
    <source>
        <dbReference type="Proteomes" id="UP000789759"/>
    </source>
</evidence>
<dbReference type="AlphaFoldDB" id="A0A9N9DJD5"/>
<organism evidence="1 2">
    <name type="scientific">Cetraspora pellucida</name>
    <dbReference type="NCBI Taxonomy" id="1433469"/>
    <lineage>
        <taxon>Eukaryota</taxon>
        <taxon>Fungi</taxon>
        <taxon>Fungi incertae sedis</taxon>
        <taxon>Mucoromycota</taxon>
        <taxon>Glomeromycotina</taxon>
        <taxon>Glomeromycetes</taxon>
        <taxon>Diversisporales</taxon>
        <taxon>Gigasporaceae</taxon>
        <taxon>Cetraspora</taxon>
    </lineage>
</organism>
<accession>A0A9N9DJD5</accession>
<evidence type="ECO:0000313" key="1">
    <source>
        <dbReference type="EMBL" id="CAG8637192.1"/>
    </source>
</evidence>
<dbReference type="OrthoDB" id="10465086at2759"/>
<sequence length="146" mass="17223">MTRLKKKTETDTKEIIKINPKEIIDVNQEIGERNHAKQIHKEIVEKHPTGSYYKACQSARLKNKCKTQKLINETFLKLDKELNNIHSVNKFTNIKAYNNAINFEAFNYQQILKMINNLKSNLKSKDIIGARSMNLFLDINFWKQFH</sequence>
<dbReference type="Proteomes" id="UP000789759">
    <property type="component" value="Unassembled WGS sequence"/>
</dbReference>
<reference evidence="1" key="1">
    <citation type="submission" date="2021-06" db="EMBL/GenBank/DDBJ databases">
        <authorList>
            <person name="Kallberg Y."/>
            <person name="Tangrot J."/>
            <person name="Rosling A."/>
        </authorList>
    </citation>
    <scope>NUCLEOTIDE SEQUENCE</scope>
    <source>
        <strain evidence="1">FL966</strain>
    </source>
</reference>